<sequence>MKTLTEQLSGYATCHRDRLNIATHYLGIPLILLGVTALLSRPAIPVDGWPLSPAVPIAAGIVLYYLVLDLRFGLAMAVVMTASLAAGAWAAALSTPLWLVLAIASLVLGFIAQLIGHRFEGRKPAFVDDLMGFLIGPLFLVAEAAFALGLRQRLQQEIETFAGPTRSHRRGLPGLRGSALRQG</sequence>
<name>A0ABZ0CWQ8_9BURK</name>
<feature type="transmembrane region" description="Helical" evidence="1">
    <location>
        <begin position="51"/>
        <end position="67"/>
    </location>
</feature>
<evidence type="ECO:0000313" key="2">
    <source>
        <dbReference type="EMBL" id="WOB09400.1"/>
    </source>
</evidence>
<dbReference type="PANTHER" id="PTHR28026">
    <property type="entry name" value="DUF962 DOMAIN PROTEIN (AFU_ORTHOLOGUE AFUA_8G05310)"/>
    <property type="match status" value="1"/>
</dbReference>
<proteinExistence type="predicted"/>
<evidence type="ECO:0000256" key="1">
    <source>
        <dbReference type="SAM" id="Phobius"/>
    </source>
</evidence>
<dbReference type="EMBL" id="CP136336">
    <property type="protein sequence ID" value="WOB09400.1"/>
    <property type="molecule type" value="Genomic_DNA"/>
</dbReference>
<feature type="transmembrane region" description="Helical" evidence="1">
    <location>
        <begin position="21"/>
        <end position="39"/>
    </location>
</feature>
<dbReference type="PANTHER" id="PTHR28026:SF9">
    <property type="entry name" value="2-HYDROXY-PALMITIC ACID DIOXYGENASE MPO1"/>
    <property type="match status" value="1"/>
</dbReference>
<accession>A0ABZ0CWQ8</accession>
<dbReference type="RefSeq" id="WP_316702354.1">
    <property type="nucleotide sequence ID" value="NZ_CP136336.1"/>
</dbReference>
<feature type="transmembrane region" description="Helical" evidence="1">
    <location>
        <begin position="98"/>
        <end position="119"/>
    </location>
</feature>
<protein>
    <submittedName>
        <fullName evidence="2">Mpo1-like protein</fullName>
    </submittedName>
</protein>
<dbReference type="Proteomes" id="UP001303946">
    <property type="component" value="Chromosome"/>
</dbReference>
<keyword evidence="1" id="KW-0812">Transmembrane</keyword>
<dbReference type="Pfam" id="PF06127">
    <property type="entry name" value="Mpo1-like"/>
    <property type="match status" value="1"/>
</dbReference>
<keyword evidence="1" id="KW-0472">Membrane</keyword>
<organism evidence="2 3">
    <name type="scientific">Piscinibacter gummiphilus</name>
    <dbReference type="NCBI Taxonomy" id="946333"/>
    <lineage>
        <taxon>Bacteria</taxon>
        <taxon>Pseudomonadati</taxon>
        <taxon>Pseudomonadota</taxon>
        <taxon>Betaproteobacteria</taxon>
        <taxon>Burkholderiales</taxon>
        <taxon>Sphaerotilaceae</taxon>
        <taxon>Piscinibacter</taxon>
    </lineage>
</organism>
<reference evidence="2 3" key="1">
    <citation type="submission" date="2023-10" db="EMBL/GenBank/DDBJ databases">
        <title>Bacteria for the degradation of biodegradable plastic PBAT(Polybutylene adipate terephthalate).</title>
        <authorList>
            <person name="Weon H.-Y."/>
            <person name="Yeon J."/>
        </authorList>
    </citation>
    <scope>NUCLEOTIDE SEQUENCE [LARGE SCALE GENOMIC DNA]</scope>
    <source>
        <strain evidence="2 3">SBD 7-3</strain>
    </source>
</reference>
<dbReference type="InterPro" id="IPR009305">
    <property type="entry name" value="Mpo1-like"/>
</dbReference>
<keyword evidence="1" id="KW-1133">Transmembrane helix</keyword>
<keyword evidence="3" id="KW-1185">Reference proteome</keyword>
<gene>
    <name evidence="2" type="ORF">RXV79_04895</name>
</gene>
<feature type="transmembrane region" description="Helical" evidence="1">
    <location>
        <begin position="131"/>
        <end position="150"/>
    </location>
</feature>
<evidence type="ECO:0000313" key="3">
    <source>
        <dbReference type="Proteomes" id="UP001303946"/>
    </source>
</evidence>